<feature type="chain" id="PRO_5043023379" description="Phosphate-binding protein" evidence="5">
    <location>
        <begin position="22"/>
        <end position="341"/>
    </location>
</feature>
<dbReference type="InterPro" id="IPR005673">
    <property type="entry name" value="ABC_phos-bd_PstS"/>
</dbReference>
<dbReference type="InterPro" id="IPR050962">
    <property type="entry name" value="Phosphate-bind_PstS"/>
</dbReference>
<evidence type="ECO:0000256" key="5">
    <source>
        <dbReference type="SAM" id="SignalP"/>
    </source>
</evidence>
<evidence type="ECO:0000313" key="7">
    <source>
        <dbReference type="EMBL" id="BDE06523.1"/>
    </source>
</evidence>
<dbReference type="RefSeq" id="WP_317997475.1">
    <property type="nucleotide sequence ID" value="NZ_AP025523.1"/>
</dbReference>
<gene>
    <name evidence="7" type="primary">pstS1</name>
    <name evidence="7" type="ORF">WPS_17990</name>
</gene>
<dbReference type="Gene3D" id="3.40.190.10">
    <property type="entry name" value="Periplasmic binding protein-like II"/>
    <property type="match status" value="2"/>
</dbReference>
<organism evidence="7 8">
    <name type="scientific">Vulcanimicrobium alpinum</name>
    <dbReference type="NCBI Taxonomy" id="3016050"/>
    <lineage>
        <taxon>Bacteria</taxon>
        <taxon>Bacillati</taxon>
        <taxon>Vulcanimicrobiota</taxon>
        <taxon>Vulcanimicrobiia</taxon>
        <taxon>Vulcanimicrobiales</taxon>
        <taxon>Vulcanimicrobiaceae</taxon>
        <taxon>Vulcanimicrobium</taxon>
    </lineage>
</organism>
<dbReference type="NCBIfam" id="TIGR00975">
    <property type="entry name" value="3a0107s03"/>
    <property type="match status" value="1"/>
</dbReference>
<evidence type="ECO:0000256" key="4">
    <source>
        <dbReference type="PIRNR" id="PIRNR002756"/>
    </source>
</evidence>
<dbReference type="GO" id="GO:0035435">
    <property type="term" value="P:phosphate ion transmembrane transport"/>
    <property type="evidence" value="ECO:0007669"/>
    <property type="project" value="InterPro"/>
</dbReference>
<keyword evidence="5" id="KW-0732">Signal</keyword>
<dbReference type="SUPFAM" id="SSF53850">
    <property type="entry name" value="Periplasmic binding protein-like II"/>
    <property type="match status" value="1"/>
</dbReference>
<dbReference type="KEGG" id="vab:WPS_17990"/>
<dbReference type="PIRSF" id="PIRSF002756">
    <property type="entry name" value="PstS"/>
    <property type="match status" value="1"/>
</dbReference>
<dbReference type="EMBL" id="AP025523">
    <property type="protein sequence ID" value="BDE06523.1"/>
    <property type="molecule type" value="Genomic_DNA"/>
</dbReference>
<protein>
    <recommendedName>
        <fullName evidence="4">Phosphate-binding protein</fullName>
    </recommendedName>
</protein>
<dbReference type="AlphaFoldDB" id="A0AAN2CA17"/>
<dbReference type="InterPro" id="IPR024370">
    <property type="entry name" value="PBP_domain"/>
</dbReference>
<evidence type="ECO:0000256" key="1">
    <source>
        <dbReference type="ARBA" id="ARBA00008725"/>
    </source>
</evidence>
<keyword evidence="2 4" id="KW-0813">Transport</keyword>
<dbReference type="GO" id="GO:0042301">
    <property type="term" value="F:phosphate ion binding"/>
    <property type="evidence" value="ECO:0007669"/>
    <property type="project" value="InterPro"/>
</dbReference>
<keyword evidence="3 4" id="KW-0592">Phosphate transport</keyword>
<dbReference type="PANTHER" id="PTHR42996:SF1">
    <property type="entry name" value="PHOSPHATE-BINDING PROTEIN PSTS"/>
    <property type="match status" value="1"/>
</dbReference>
<feature type="signal peptide" evidence="5">
    <location>
        <begin position="1"/>
        <end position="21"/>
    </location>
</feature>
<evidence type="ECO:0000313" key="8">
    <source>
        <dbReference type="Proteomes" id="UP001317532"/>
    </source>
</evidence>
<comment type="similarity">
    <text evidence="1 4">Belongs to the PstS family.</text>
</comment>
<feature type="domain" description="PBP" evidence="6">
    <location>
        <begin position="19"/>
        <end position="307"/>
    </location>
</feature>
<accession>A0AAN2CA17</accession>
<sequence>MRLRIVLAVVFAAAVPFAASARVALQETGSTLLFSVMNTWVATYGRIAPDVDVSTEATGSGAGISAAENGSAHIGASDAYLQGDAQARGDLLQIPLAISGQFIAYQLPGVGTLRLTAPLLGEIYAGKLTRWNDPRIAALNPGAPLPDARIVPLHRSDRSGDTFLFTSFLGAAAPREWTLVPATAIAWPPIANAQTARGNRELLDLLRNTRYGIAYIGISLLAQAQNEGVGVAALRNRDGAFVEPGIEGLAAATRSLQAEKDARITLIDEPGPKTYPIVNVEYAVVRKKQSDAATAQALRAFLDWIVDPSGGNAHDLLDPVHFVALPDEVRALSRAEIAALR</sequence>
<dbReference type="PANTHER" id="PTHR42996">
    <property type="entry name" value="PHOSPHATE-BINDING PROTEIN PSTS"/>
    <property type="match status" value="1"/>
</dbReference>
<evidence type="ECO:0000256" key="2">
    <source>
        <dbReference type="ARBA" id="ARBA00022448"/>
    </source>
</evidence>
<reference evidence="7 8" key="1">
    <citation type="journal article" date="2022" name="ISME Commun">
        <title>Vulcanimicrobium alpinus gen. nov. sp. nov., the first cultivated representative of the candidate phylum 'Eremiobacterota', is a metabolically versatile aerobic anoxygenic phototroph.</title>
        <authorList>
            <person name="Yabe S."/>
            <person name="Muto K."/>
            <person name="Abe K."/>
            <person name="Yokota A."/>
            <person name="Staudigel H."/>
            <person name="Tebo B.M."/>
        </authorList>
    </citation>
    <scope>NUCLEOTIDE SEQUENCE [LARGE SCALE GENOMIC DNA]</scope>
    <source>
        <strain evidence="7 8">WC8-2</strain>
    </source>
</reference>
<dbReference type="GO" id="GO:0043190">
    <property type="term" value="C:ATP-binding cassette (ABC) transporter complex"/>
    <property type="evidence" value="ECO:0007669"/>
    <property type="project" value="InterPro"/>
</dbReference>
<dbReference type="Proteomes" id="UP001317532">
    <property type="component" value="Chromosome"/>
</dbReference>
<dbReference type="CDD" id="cd13565">
    <property type="entry name" value="PBP2_PstS"/>
    <property type="match status" value="1"/>
</dbReference>
<keyword evidence="8" id="KW-1185">Reference proteome</keyword>
<name>A0AAN2CA17_UNVUL</name>
<proteinExistence type="inferred from homology"/>
<dbReference type="Pfam" id="PF12849">
    <property type="entry name" value="PBP_like_2"/>
    <property type="match status" value="1"/>
</dbReference>
<evidence type="ECO:0000256" key="3">
    <source>
        <dbReference type="ARBA" id="ARBA00022592"/>
    </source>
</evidence>
<evidence type="ECO:0000259" key="6">
    <source>
        <dbReference type="Pfam" id="PF12849"/>
    </source>
</evidence>